<dbReference type="AlphaFoldDB" id="A0A2U3QA88"/>
<feature type="domain" description="Aldehyde dehydrogenase" evidence="3">
    <location>
        <begin position="2"/>
        <end position="60"/>
    </location>
</feature>
<protein>
    <recommendedName>
        <fullName evidence="3">Aldehyde dehydrogenase domain-containing protein</fullName>
    </recommendedName>
</protein>
<evidence type="ECO:0000259" key="3">
    <source>
        <dbReference type="Pfam" id="PF00171"/>
    </source>
</evidence>
<evidence type="ECO:0000256" key="1">
    <source>
        <dbReference type="ARBA" id="ARBA00023002"/>
    </source>
</evidence>
<dbReference type="InterPro" id="IPR016161">
    <property type="entry name" value="Ald_DH/histidinol_DH"/>
</dbReference>
<dbReference type="GO" id="GO:0009898">
    <property type="term" value="C:cytoplasmic side of plasma membrane"/>
    <property type="evidence" value="ECO:0007669"/>
    <property type="project" value="TreeGrafter"/>
</dbReference>
<evidence type="ECO:0000313" key="4">
    <source>
        <dbReference type="EMBL" id="SPP98324.1"/>
    </source>
</evidence>
<dbReference type="InterPro" id="IPR015590">
    <property type="entry name" value="Aldehyde_DH_dom"/>
</dbReference>
<dbReference type="PANTHER" id="PTHR42862">
    <property type="entry name" value="DELTA-1-PYRROLINE-5-CARBOXYLATE DEHYDROGENASE 1, ISOFORM A-RELATED"/>
    <property type="match status" value="1"/>
</dbReference>
<evidence type="ECO:0000313" key="5">
    <source>
        <dbReference type="Proteomes" id="UP000246085"/>
    </source>
</evidence>
<dbReference type="PANTHER" id="PTHR42862:SF1">
    <property type="entry name" value="DELTA-1-PYRROLINE-5-CARBOXYLATE DEHYDROGENASE 2, ISOFORM A-RELATED"/>
    <property type="match status" value="1"/>
</dbReference>
<dbReference type="EMBL" id="LS398110">
    <property type="protein sequence ID" value="SPP98324.1"/>
    <property type="molecule type" value="Genomic_DNA"/>
</dbReference>
<dbReference type="KEGG" id="bvz:BRAD3257_7656"/>
<name>A0A2U3QA88_9BRAD</name>
<dbReference type="InterPro" id="IPR016162">
    <property type="entry name" value="Ald_DH_N"/>
</dbReference>
<dbReference type="SUPFAM" id="SSF53720">
    <property type="entry name" value="ALDH-like"/>
    <property type="match status" value="1"/>
</dbReference>
<dbReference type="Gene3D" id="3.40.605.10">
    <property type="entry name" value="Aldehyde Dehydrogenase, Chain A, domain 1"/>
    <property type="match status" value="1"/>
</dbReference>
<reference evidence="4 5" key="1">
    <citation type="submission" date="2018-03" db="EMBL/GenBank/DDBJ databases">
        <authorList>
            <person name="Gully D."/>
        </authorList>
    </citation>
    <scope>NUCLEOTIDE SEQUENCE [LARGE SCALE GENOMIC DNA]</scope>
    <source>
        <strain evidence="4">ORS3257</strain>
    </source>
</reference>
<dbReference type="InterPro" id="IPR050485">
    <property type="entry name" value="Proline_metab_enzyme"/>
</dbReference>
<keyword evidence="1" id="KW-0560">Oxidoreductase</keyword>
<organism evidence="4 5">
    <name type="scientific">Bradyrhizobium vignae</name>
    <dbReference type="NCBI Taxonomy" id="1549949"/>
    <lineage>
        <taxon>Bacteria</taxon>
        <taxon>Pseudomonadati</taxon>
        <taxon>Pseudomonadota</taxon>
        <taxon>Alphaproteobacteria</taxon>
        <taxon>Hyphomicrobiales</taxon>
        <taxon>Nitrobacteraceae</taxon>
        <taxon>Bradyrhizobium</taxon>
    </lineage>
</organism>
<proteinExistence type="predicted"/>
<sequence>MRLLQEAGLPDGVINLVYGDGAEVAEIALADRRLAGVHFTGSTQVFNSIVRAVGSNVDRYHNYPRLVGETGERTSFWLTGALTLPHWLQQSSAADMNIRGRSVLRHLGSSYPPPYGRH</sequence>
<keyword evidence="2" id="KW-0520">NAD</keyword>
<dbReference type="GO" id="GO:0003842">
    <property type="term" value="F:L-glutamate gamma-semialdehyde dehydrogenase activity"/>
    <property type="evidence" value="ECO:0007669"/>
    <property type="project" value="TreeGrafter"/>
</dbReference>
<dbReference type="Proteomes" id="UP000246085">
    <property type="component" value="Chromosome BRAD3257"/>
</dbReference>
<accession>A0A2U3QA88</accession>
<evidence type="ECO:0000256" key="2">
    <source>
        <dbReference type="ARBA" id="ARBA00023027"/>
    </source>
</evidence>
<dbReference type="Pfam" id="PF00171">
    <property type="entry name" value="Aldedh"/>
    <property type="match status" value="1"/>
</dbReference>
<dbReference type="GO" id="GO:0010133">
    <property type="term" value="P:L-proline catabolic process to L-glutamate"/>
    <property type="evidence" value="ECO:0007669"/>
    <property type="project" value="TreeGrafter"/>
</dbReference>
<gene>
    <name evidence="4" type="ORF">BRAD3257_7656</name>
</gene>